<dbReference type="InterPro" id="IPR041373">
    <property type="entry name" value="RT_RNaseH"/>
</dbReference>
<accession>A0A2I0B5L3</accession>
<evidence type="ECO:0000256" key="5">
    <source>
        <dbReference type="ARBA" id="ARBA00022801"/>
    </source>
</evidence>
<keyword evidence="5" id="KW-0378">Hydrolase</keyword>
<dbReference type="Pfam" id="PF17917">
    <property type="entry name" value="RT_RNaseH"/>
    <property type="match status" value="1"/>
</dbReference>
<dbReference type="SUPFAM" id="SSF53098">
    <property type="entry name" value="Ribonuclease H-like"/>
    <property type="match status" value="1"/>
</dbReference>
<dbReference type="CDD" id="cd09274">
    <property type="entry name" value="RNase_HI_RT_Ty3"/>
    <property type="match status" value="1"/>
</dbReference>
<keyword evidence="3" id="KW-0540">Nuclease</keyword>
<evidence type="ECO:0000256" key="6">
    <source>
        <dbReference type="ARBA" id="ARBA00022918"/>
    </source>
</evidence>
<dbReference type="InterPro" id="IPR041588">
    <property type="entry name" value="Integrase_H2C2"/>
</dbReference>
<gene>
    <name evidence="8" type="ORF">AXF42_Ash007871</name>
</gene>
<dbReference type="Gene3D" id="3.30.420.10">
    <property type="entry name" value="Ribonuclease H-like superfamily/Ribonuclease H"/>
    <property type="match status" value="1"/>
</dbReference>
<keyword evidence="9" id="KW-1185">Reference proteome</keyword>
<evidence type="ECO:0000256" key="2">
    <source>
        <dbReference type="ARBA" id="ARBA00022695"/>
    </source>
</evidence>
<dbReference type="EMBL" id="KZ451911">
    <property type="protein sequence ID" value="PKA63075.1"/>
    <property type="molecule type" value="Genomic_DNA"/>
</dbReference>
<dbReference type="GO" id="GO:0015074">
    <property type="term" value="P:DNA integration"/>
    <property type="evidence" value="ECO:0007669"/>
    <property type="project" value="InterPro"/>
</dbReference>
<evidence type="ECO:0000256" key="3">
    <source>
        <dbReference type="ARBA" id="ARBA00022722"/>
    </source>
</evidence>
<protein>
    <recommendedName>
        <fullName evidence="7">Integrase catalytic domain-containing protein</fullName>
    </recommendedName>
</protein>
<dbReference type="InterPro" id="IPR012337">
    <property type="entry name" value="RNaseH-like_sf"/>
</dbReference>
<keyword evidence="2" id="KW-0548">Nucleotidyltransferase</keyword>
<proteinExistence type="predicted"/>
<dbReference type="InterPro" id="IPR001584">
    <property type="entry name" value="Integrase_cat-core"/>
</dbReference>
<dbReference type="GO" id="GO:0004519">
    <property type="term" value="F:endonuclease activity"/>
    <property type="evidence" value="ECO:0007669"/>
    <property type="project" value="UniProtKB-KW"/>
</dbReference>
<keyword evidence="6" id="KW-0695">RNA-directed DNA polymerase</keyword>
<dbReference type="InterPro" id="IPR050951">
    <property type="entry name" value="Retrovirus_Pol_polyprotein"/>
</dbReference>
<organism evidence="8 9">
    <name type="scientific">Apostasia shenzhenica</name>
    <dbReference type="NCBI Taxonomy" id="1088818"/>
    <lineage>
        <taxon>Eukaryota</taxon>
        <taxon>Viridiplantae</taxon>
        <taxon>Streptophyta</taxon>
        <taxon>Embryophyta</taxon>
        <taxon>Tracheophyta</taxon>
        <taxon>Spermatophyta</taxon>
        <taxon>Magnoliopsida</taxon>
        <taxon>Liliopsida</taxon>
        <taxon>Asparagales</taxon>
        <taxon>Orchidaceae</taxon>
        <taxon>Apostasioideae</taxon>
        <taxon>Apostasia</taxon>
    </lineage>
</organism>
<sequence>MQHDKVIAYASRQLKSHERNYSIHDLELAAIVFALKIWRHYLYGVKCDIFTDHQSLKYIFTQKELNLRQRRWLELLKDYDLEILYHPGKANIVADALSRKVHINMLTVEKNEQQLVFEIEKLQLQSSIDHSLIRLSQLLITPNWLQQVKENQIQDPELTKLMQKLQQGWTSDFKLDNGVLKFKNRMCIPNVDDIRQLLLREAHYSKFSVHPGGNKMYQGLKQMVWWPGLKKDVAEFVSKCLTCQQVKGEHQRPSGMLQPLSIPMWKWEEIAMDFVIGLPRSQQGRDAIWVVVDRLTKSAHFLPIKTTDTAERLAKLYVEQIIRLHGIPKVIISDRDSKFTSHFWKKVHTAFNTELKFSTAFHPQTDGQTERTIQTLEDLLRMCVLDFGRNWEDHLVLIEFTYNNSYQTCIGMAPYEALYGRRCQSPVCWFESGERAMFGPELVDEATEKVKQIREMSMNLR</sequence>
<dbReference type="PANTHER" id="PTHR37984">
    <property type="entry name" value="PROTEIN CBG26694"/>
    <property type="match status" value="1"/>
</dbReference>
<dbReference type="InterPro" id="IPR043502">
    <property type="entry name" value="DNA/RNA_pol_sf"/>
</dbReference>
<dbReference type="PROSITE" id="PS50994">
    <property type="entry name" value="INTEGRASE"/>
    <property type="match status" value="1"/>
</dbReference>
<dbReference type="GO" id="GO:0003676">
    <property type="term" value="F:nucleic acid binding"/>
    <property type="evidence" value="ECO:0007669"/>
    <property type="project" value="InterPro"/>
</dbReference>
<dbReference type="GO" id="GO:0003964">
    <property type="term" value="F:RNA-directed DNA polymerase activity"/>
    <property type="evidence" value="ECO:0007669"/>
    <property type="project" value="UniProtKB-KW"/>
</dbReference>
<dbReference type="OrthoDB" id="777232at2759"/>
<keyword evidence="4" id="KW-0255">Endonuclease</keyword>
<dbReference type="Proteomes" id="UP000236161">
    <property type="component" value="Unassembled WGS sequence"/>
</dbReference>
<evidence type="ECO:0000256" key="1">
    <source>
        <dbReference type="ARBA" id="ARBA00022679"/>
    </source>
</evidence>
<dbReference type="Pfam" id="PF17921">
    <property type="entry name" value="Integrase_H2C2"/>
    <property type="match status" value="1"/>
</dbReference>
<reference evidence="8 9" key="1">
    <citation type="journal article" date="2017" name="Nature">
        <title>The Apostasia genome and the evolution of orchids.</title>
        <authorList>
            <person name="Zhang G.Q."/>
            <person name="Liu K.W."/>
            <person name="Li Z."/>
            <person name="Lohaus R."/>
            <person name="Hsiao Y.Y."/>
            <person name="Niu S.C."/>
            <person name="Wang J.Y."/>
            <person name="Lin Y.C."/>
            <person name="Xu Q."/>
            <person name="Chen L.J."/>
            <person name="Yoshida K."/>
            <person name="Fujiwara S."/>
            <person name="Wang Z.W."/>
            <person name="Zhang Y.Q."/>
            <person name="Mitsuda N."/>
            <person name="Wang M."/>
            <person name="Liu G.H."/>
            <person name="Pecoraro L."/>
            <person name="Huang H.X."/>
            <person name="Xiao X.J."/>
            <person name="Lin M."/>
            <person name="Wu X.Y."/>
            <person name="Wu W.L."/>
            <person name="Chen Y.Y."/>
            <person name="Chang S.B."/>
            <person name="Sakamoto S."/>
            <person name="Ohme-Takagi M."/>
            <person name="Yagi M."/>
            <person name="Zeng S.J."/>
            <person name="Shen C.Y."/>
            <person name="Yeh C.M."/>
            <person name="Luo Y.B."/>
            <person name="Tsai W.C."/>
            <person name="Van de Peer Y."/>
            <person name="Liu Z.J."/>
        </authorList>
    </citation>
    <scope>NUCLEOTIDE SEQUENCE [LARGE SCALE GENOMIC DNA]</scope>
    <source>
        <strain evidence="9">cv. Shenzhen</strain>
        <tissue evidence="8">Stem</tissue>
    </source>
</reference>
<dbReference type="InterPro" id="IPR036397">
    <property type="entry name" value="RNaseH_sf"/>
</dbReference>
<feature type="domain" description="Integrase catalytic" evidence="7">
    <location>
        <begin position="259"/>
        <end position="422"/>
    </location>
</feature>
<dbReference type="SUPFAM" id="SSF56672">
    <property type="entry name" value="DNA/RNA polymerases"/>
    <property type="match status" value="1"/>
</dbReference>
<name>A0A2I0B5L3_9ASPA</name>
<dbReference type="PANTHER" id="PTHR37984:SF5">
    <property type="entry name" value="PROTEIN NYNRIN-LIKE"/>
    <property type="match status" value="1"/>
</dbReference>
<evidence type="ECO:0000259" key="7">
    <source>
        <dbReference type="PROSITE" id="PS50994"/>
    </source>
</evidence>
<dbReference type="AlphaFoldDB" id="A0A2I0B5L3"/>
<dbReference type="Gene3D" id="1.10.340.70">
    <property type="match status" value="1"/>
</dbReference>
<dbReference type="GO" id="GO:0016787">
    <property type="term" value="F:hydrolase activity"/>
    <property type="evidence" value="ECO:0007669"/>
    <property type="project" value="UniProtKB-KW"/>
</dbReference>
<evidence type="ECO:0000313" key="9">
    <source>
        <dbReference type="Proteomes" id="UP000236161"/>
    </source>
</evidence>
<evidence type="ECO:0000313" key="8">
    <source>
        <dbReference type="EMBL" id="PKA63075.1"/>
    </source>
</evidence>
<evidence type="ECO:0000256" key="4">
    <source>
        <dbReference type="ARBA" id="ARBA00022759"/>
    </source>
</evidence>
<keyword evidence="1" id="KW-0808">Transferase</keyword>